<sequence>MLQKRSNYFSIICLALIAFAGFTSGEVIEGKSGEIIIIPSLSNNHQDKFVIKQDSKIFQLVSLPFVKNDLLITRHDVDVRVKQVNFGESRITIADTSKVDLSKTDQMRANKEAILIKQALSTSTNEITPSFQFISPVPGAITSPFGKQRFINGQPRSAHLALDLAGSEGTPIKAPLKGMVVLVGDFFYTGHTVILDHGYGLFSSYSHMSEAKVRVGDFVEQSNLIGLVGSTGRVTGPHLHWTVYFDGNKVNPESLVKESYLSTLLKIAINKT</sequence>
<gene>
    <name evidence="2" type="ORF">MBMO_EB0-49D07.0021</name>
</gene>
<proteinExistence type="predicted"/>
<organism evidence="2">
    <name type="scientific">uncultured marine bacterium EB0_49D07</name>
    <dbReference type="NCBI Taxonomy" id="415439"/>
    <lineage>
        <taxon>Bacteria</taxon>
        <taxon>environmental samples</taxon>
    </lineage>
</organism>
<accession>A4GJ83</accession>
<protein>
    <submittedName>
        <fullName evidence="2">Putative peptidase M23/M37 family protein</fullName>
    </submittedName>
</protein>
<dbReference type="Gene3D" id="2.70.70.10">
    <property type="entry name" value="Glucose Permease (Domain IIA)"/>
    <property type="match status" value="1"/>
</dbReference>
<evidence type="ECO:0000313" key="2">
    <source>
        <dbReference type="EMBL" id="ABL97178.1"/>
    </source>
</evidence>
<dbReference type="InterPro" id="IPR011055">
    <property type="entry name" value="Dup_hybrid_motif"/>
</dbReference>
<reference evidence="2" key="1">
    <citation type="journal article" date="2007" name="Environ. Microbiol.">
        <title>Proteorhodopsin photosystem gene clusters exhibit co-evolutionary trends and shared ancestry among diverse marine microbial phyla.</title>
        <authorList>
            <person name="McCarren J."/>
            <person name="Delong E.F."/>
        </authorList>
    </citation>
    <scope>NUCLEOTIDE SEQUENCE</scope>
</reference>
<dbReference type="InterPro" id="IPR016047">
    <property type="entry name" value="M23ase_b-sheet_dom"/>
</dbReference>
<feature type="domain" description="M23ase beta-sheet core" evidence="1">
    <location>
        <begin position="158"/>
        <end position="252"/>
    </location>
</feature>
<dbReference type="CDD" id="cd12797">
    <property type="entry name" value="M23_peptidase"/>
    <property type="match status" value="1"/>
</dbReference>
<name>A4GJ83_9BACT</name>
<dbReference type="PANTHER" id="PTHR21666:SF270">
    <property type="entry name" value="MUREIN HYDROLASE ACTIVATOR ENVC"/>
    <property type="match status" value="1"/>
</dbReference>
<dbReference type="SUPFAM" id="SSF51261">
    <property type="entry name" value="Duplicated hybrid motif"/>
    <property type="match status" value="1"/>
</dbReference>
<dbReference type="AlphaFoldDB" id="A4GJ83"/>
<evidence type="ECO:0000259" key="1">
    <source>
        <dbReference type="Pfam" id="PF01551"/>
    </source>
</evidence>
<dbReference type="EMBL" id="EF107099">
    <property type="protein sequence ID" value="ABL97178.1"/>
    <property type="molecule type" value="Genomic_DNA"/>
</dbReference>
<dbReference type="Pfam" id="PF01551">
    <property type="entry name" value="Peptidase_M23"/>
    <property type="match status" value="1"/>
</dbReference>
<dbReference type="PANTHER" id="PTHR21666">
    <property type="entry name" value="PEPTIDASE-RELATED"/>
    <property type="match status" value="1"/>
</dbReference>
<dbReference type="InterPro" id="IPR050570">
    <property type="entry name" value="Cell_wall_metabolism_enzyme"/>
</dbReference>
<dbReference type="GO" id="GO:0004222">
    <property type="term" value="F:metalloendopeptidase activity"/>
    <property type="evidence" value="ECO:0007669"/>
    <property type="project" value="TreeGrafter"/>
</dbReference>